<dbReference type="OrthoDB" id="428577at2759"/>
<dbReference type="InterPro" id="IPR000626">
    <property type="entry name" value="Ubiquitin-like_dom"/>
</dbReference>
<dbReference type="InterPro" id="IPR029071">
    <property type="entry name" value="Ubiquitin-like_domsf"/>
</dbReference>
<feature type="domain" description="Ubiquitin-like" evidence="1">
    <location>
        <begin position="99"/>
        <end position="168"/>
    </location>
</feature>
<gene>
    <name evidence="2" type="ORF">TI39_contig603g00009</name>
</gene>
<dbReference type="PANTHER" id="PTHR10666">
    <property type="entry name" value="UBIQUITIN"/>
    <property type="match status" value="1"/>
</dbReference>
<name>A0A0F4GGY8_9PEZI</name>
<dbReference type="AlphaFoldDB" id="A0A0F4GGY8"/>
<accession>A0A0F4GGY8</accession>
<dbReference type="InterPro" id="IPR050158">
    <property type="entry name" value="Ubiquitin_ubiquitin-like"/>
</dbReference>
<dbReference type="SMART" id="SM00213">
    <property type="entry name" value="UBQ"/>
    <property type="match status" value="1"/>
</dbReference>
<dbReference type="Pfam" id="PF00240">
    <property type="entry name" value="ubiquitin"/>
    <property type="match status" value="1"/>
</dbReference>
<dbReference type="EMBL" id="LAFY01000595">
    <property type="protein sequence ID" value="KJX96729.1"/>
    <property type="molecule type" value="Genomic_DNA"/>
</dbReference>
<keyword evidence="3" id="KW-1185">Reference proteome</keyword>
<dbReference type="PROSITE" id="PS50053">
    <property type="entry name" value="UBIQUITIN_2"/>
    <property type="match status" value="1"/>
</dbReference>
<evidence type="ECO:0000313" key="2">
    <source>
        <dbReference type="EMBL" id="KJX96729.1"/>
    </source>
</evidence>
<protein>
    <recommendedName>
        <fullName evidence="1">Ubiquitin-like domain-containing protein</fullName>
    </recommendedName>
</protein>
<dbReference type="PRINTS" id="PR00348">
    <property type="entry name" value="UBIQUITIN"/>
</dbReference>
<dbReference type="Gene3D" id="3.10.20.90">
    <property type="entry name" value="Phosphatidylinositol 3-kinase Catalytic Subunit, Chain A, domain 1"/>
    <property type="match status" value="1"/>
</dbReference>
<organism evidence="2 3">
    <name type="scientific">Zymoseptoria brevis</name>
    <dbReference type="NCBI Taxonomy" id="1047168"/>
    <lineage>
        <taxon>Eukaryota</taxon>
        <taxon>Fungi</taxon>
        <taxon>Dikarya</taxon>
        <taxon>Ascomycota</taxon>
        <taxon>Pezizomycotina</taxon>
        <taxon>Dothideomycetes</taxon>
        <taxon>Dothideomycetidae</taxon>
        <taxon>Mycosphaerellales</taxon>
        <taxon>Mycosphaerellaceae</taxon>
        <taxon>Zymoseptoria</taxon>
    </lineage>
</organism>
<proteinExistence type="predicted"/>
<evidence type="ECO:0000259" key="1">
    <source>
        <dbReference type="PROSITE" id="PS50053"/>
    </source>
</evidence>
<dbReference type="STRING" id="1047168.A0A0F4GGY8"/>
<comment type="caution">
    <text evidence="2">The sequence shown here is derived from an EMBL/GenBank/DDBJ whole genome shotgun (WGS) entry which is preliminary data.</text>
</comment>
<dbReference type="Proteomes" id="UP000033647">
    <property type="component" value="Unassembled WGS sequence"/>
</dbReference>
<dbReference type="SUPFAM" id="SSF54236">
    <property type="entry name" value="Ubiquitin-like"/>
    <property type="match status" value="1"/>
</dbReference>
<reference evidence="2 3" key="1">
    <citation type="submission" date="2015-03" db="EMBL/GenBank/DDBJ databases">
        <title>RNA-seq based gene annotation and comparative genomics of four Zymoseptoria species reveal species-specific pathogenicity related genes and transposable element activity.</title>
        <authorList>
            <person name="Grandaubert J."/>
            <person name="Bhattacharyya A."/>
            <person name="Stukenbrock E.H."/>
        </authorList>
    </citation>
    <scope>NUCLEOTIDE SEQUENCE [LARGE SCALE GENOMIC DNA]</scope>
    <source>
        <strain evidence="2 3">Zb18110</strain>
    </source>
</reference>
<dbReference type="InterPro" id="IPR019956">
    <property type="entry name" value="Ubiquitin_dom"/>
</dbReference>
<evidence type="ECO:0000313" key="3">
    <source>
        <dbReference type="Proteomes" id="UP000033647"/>
    </source>
</evidence>
<sequence>MILHCRYVTPARGFQNKVERHAFTRKTRIYPTNKLEVNNSQLSLRRPLSSLYSSHRLSQESNSALASTVMASTIVKSVTTTTTTNTISSTTTTTTVQNMTIAVRTLTGKIVELQVCSTDTVLRLKERLEDKEGIPPAQQRLIHEGKQMNDMGTMEMYGIQHGAMVMLVPSALSHFALYNQQRALNKPGSLPSSRHEALYFSFLRYGYRQWHCPGRFASWMSFGRNVLPPFEKHMLSTNEMHPMPQYATYDPSKEPRYSHFADRCEDGPGPNDGWCPVDSDCEVNVKTGKPFCKKCFPEGGMCSDDTECCKGTCQYNGCTNQ</sequence>